<comment type="caution">
    <text evidence="9">The sequence shown here is derived from an EMBL/GenBank/DDBJ whole genome shotgun (WGS) entry which is preliminary data.</text>
</comment>
<dbReference type="GO" id="GO:0003700">
    <property type="term" value="F:DNA-binding transcription factor activity"/>
    <property type="evidence" value="ECO:0007669"/>
    <property type="project" value="InterPro"/>
</dbReference>
<keyword evidence="3" id="KW-0238">DNA-binding</keyword>
<evidence type="ECO:0000256" key="6">
    <source>
        <dbReference type="PROSITE-ProRule" id="PRU00169"/>
    </source>
</evidence>
<keyword evidence="10" id="KW-1185">Reference proteome</keyword>
<dbReference type="AlphaFoldDB" id="A0AAE3D804"/>
<dbReference type="SUPFAM" id="SSF52172">
    <property type="entry name" value="CheY-like"/>
    <property type="match status" value="1"/>
</dbReference>
<proteinExistence type="predicted"/>
<dbReference type="InterPro" id="IPR018062">
    <property type="entry name" value="HTH_AraC-typ_CS"/>
</dbReference>
<evidence type="ECO:0000256" key="5">
    <source>
        <dbReference type="ARBA" id="ARBA00024867"/>
    </source>
</evidence>
<dbReference type="SUPFAM" id="SSF46689">
    <property type="entry name" value="Homeodomain-like"/>
    <property type="match status" value="2"/>
</dbReference>
<organism evidence="9 10">
    <name type="scientific">Waltera acetigignens</name>
    <dbReference type="NCBI Taxonomy" id="2981769"/>
    <lineage>
        <taxon>Bacteria</taxon>
        <taxon>Bacillati</taxon>
        <taxon>Bacillota</taxon>
        <taxon>Clostridia</taxon>
        <taxon>Lachnospirales</taxon>
        <taxon>Lachnospiraceae</taxon>
        <taxon>Waltera</taxon>
    </lineage>
</organism>
<evidence type="ECO:0000256" key="2">
    <source>
        <dbReference type="ARBA" id="ARBA00023015"/>
    </source>
</evidence>
<dbReference type="InterPro" id="IPR001789">
    <property type="entry name" value="Sig_transdc_resp-reg_receiver"/>
</dbReference>
<evidence type="ECO:0000313" key="10">
    <source>
        <dbReference type="Proteomes" id="UP001197795"/>
    </source>
</evidence>
<dbReference type="GO" id="GO:0043565">
    <property type="term" value="F:sequence-specific DNA binding"/>
    <property type="evidence" value="ECO:0007669"/>
    <property type="project" value="InterPro"/>
</dbReference>
<dbReference type="SMART" id="SM00448">
    <property type="entry name" value="REC"/>
    <property type="match status" value="1"/>
</dbReference>
<accession>A0AAE3D804</accession>
<evidence type="ECO:0000259" key="7">
    <source>
        <dbReference type="PROSITE" id="PS01124"/>
    </source>
</evidence>
<dbReference type="PANTHER" id="PTHR43280:SF28">
    <property type="entry name" value="HTH-TYPE TRANSCRIPTIONAL ACTIVATOR RHAS"/>
    <property type="match status" value="1"/>
</dbReference>
<dbReference type="InterPro" id="IPR011006">
    <property type="entry name" value="CheY-like_superfamily"/>
</dbReference>
<dbReference type="PRINTS" id="PR00032">
    <property type="entry name" value="HTHARAC"/>
</dbReference>
<dbReference type="CDD" id="cd17536">
    <property type="entry name" value="REC_YesN-like"/>
    <property type="match status" value="1"/>
</dbReference>
<feature type="domain" description="HTH araC/xylS-type" evidence="7">
    <location>
        <begin position="425"/>
        <end position="523"/>
    </location>
</feature>
<dbReference type="Gene3D" id="1.10.10.60">
    <property type="entry name" value="Homeodomain-like"/>
    <property type="match status" value="2"/>
</dbReference>
<dbReference type="SMART" id="SM00342">
    <property type="entry name" value="HTH_ARAC"/>
    <property type="match status" value="1"/>
</dbReference>
<comment type="function">
    <text evidence="5">May play the central regulatory role in sporulation. It may be an element of the effector pathway responsible for the activation of sporulation genes in response to nutritional stress. Spo0A may act in concert with spo0H (a sigma factor) to control the expression of some genes that are critical to the sporulation process.</text>
</comment>
<keyword evidence="6" id="KW-0597">Phosphoprotein</keyword>
<dbReference type="Proteomes" id="UP001197795">
    <property type="component" value="Unassembled WGS sequence"/>
</dbReference>
<reference evidence="9 10" key="1">
    <citation type="submission" date="2021-10" db="EMBL/GenBank/DDBJ databases">
        <title>Anaerobic single-cell dispensing facilitates the cultivation of human gut bacteria.</title>
        <authorList>
            <person name="Afrizal A."/>
        </authorList>
    </citation>
    <scope>NUCLEOTIDE SEQUENCE [LARGE SCALE GENOMIC DNA]</scope>
    <source>
        <strain evidence="9 10">CLA-AA-H273</strain>
    </source>
</reference>
<dbReference type="InterPro" id="IPR009057">
    <property type="entry name" value="Homeodomain-like_sf"/>
</dbReference>
<feature type="domain" description="Response regulatory" evidence="8">
    <location>
        <begin position="2"/>
        <end position="119"/>
    </location>
</feature>
<dbReference type="InterPro" id="IPR018060">
    <property type="entry name" value="HTH_AraC"/>
</dbReference>
<name>A0AAE3D804_9FIRM</name>
<evidence type="ECO:0000256" key="3">
    <source>
        <dbReference type="ARBA" id="ARBA00023125"/>
    </source>
</evidence>
<dbReference type="PROSITE" id="PS00041">
    <property type="entry name" value="HTH_ARAC_FAMILY_1"/>
    <property type="match status" value="1"/>
</dbReference>
<dbReference type="PANTHER" id="PTHR43280">
    <property type="entry name" value="ARAC-FAMILY TRANSCRIPTIONAL REGULATOR"/>
    <property type="match status" value="1"/>
</dbReference>
<keyword evidence="4" id="KW-0804">Transcription</keyword>
<dbReference type="EMBL" id="JAJEPV010000059">
    <property type="protein sequence ID" value="MCC2121123.1"/>
    <property type="molecule type" value="Genomic_DNA"/>
</dbReference>
<protein>
    <recommendedName>
        <fullName evidence="1">Stage 0 sporulation protein A homolog</fullName>
    </recommendedName>
</protein>
<dbReference type="PROSITE" id="PS50110">
    <property type="entry name" value="RESPONSE_REGULATORY"/>
    <property type="match status" value="1"/>
</dbReference>
<keyword evidence="2" id="KW-0805">Transcription regulation</keyword>
<dbReference type="RefSeq" id="WP_178015788.1">
    <property type="nucleotide sequence ID" value="NZ_JAJEPV010000059.1"/>
</dbReference>
<evidence type="ECO:0000313" key="9">
    <source>
        <dbReference type="EMBL" id="MCC2121123.1"/>
    </source>
</evidence>
<evidence type="ECO:0000256" key="4">
    <source>
        <dbReference type="ARBA" id="ARBA00023163"/>
    </source>
</evidence>
<dbReference type="Pfam" id="PF00072">
    <property type="entry name" value="Response_reg"/>
    <property type="match status" value="1"/>
</dbReference>
<gene>
    <name evidence="9" type="ORF">LKD75_16295</name>
</gene>
<dbReference type="PROSITE" id="PS01124">
    <property type="entry name" value="HTH_ARAC_FAMILY_2"/>
    <property type="match status" value="1"/>
</dbReference>
<feature type="modified residue" description="4-aspartylphosphate" evidence="6">
    <location>
        <position position="54"/>
    </location>
</feature>
<dbReference type="InterPro" id="IPR020449">
    <property type="entry name" value="Tscrpt_reg_AraC-type_HTH"/>
</dbReference>
<evidence type="ECO:0000256" key="1">
    <source>
        <dbReference type="ARBA" id="ARBA00018672"/>
    </source>
</evidence>
<dbReference type="Gene3D" id="3.40.50.2300">
    <property type="match status" value="1"/>
</dbReference>
<dbReference type="Pfam" id="PF12833">
    <property type="entry name" value="HTH_18"/>
    <property type="match status" value="1"/>
</dbReference>
<sequence length="531" mass="62085">MNLLIVDDEYLVVEEVVTVTDWELLGITEIYSATNAVSAVRILNEKKIDIMICDIEMPQTDGLELSKKAKENFPDLEIVMLTSHAEFNYVRNALRYGCYDYLLKPVMEDDIIKVMKNLVTKIERERHQAQLQEEGIVWNQLKPVWKEKYWEEMLRGLRDDPNRECEEYEEKQWKEEQDRRLIPILFYQYANDKTEEDIKQTRKKVKEDLGTVAGDFLLPVLSQKEFAGLVFISDEWLSSGTERNGIILKDAILQQFKTERLYEKIGICIGEVCTGREVQSMVDKLRQFAWNNVCSRRQILDIINMPKNSEAIGMPDMTLWKAYLDNGKTVELQDKIRKWLWGKDNEAKLNRRALQMLQYDLEQLFYSTLQENGIQAHQFLYDRENGCNRVTAIGSLEEMDAWIEETMGAVSRIMQDVSNLSGIREQTIYYIQTHLDEELNRIKVASALYLNPDYLDRRFKKEMGCSVNRYILREQVNMAKGLLLNQKISICEIASRCGYENMSNFSAMFKREVGISPNEYRKNGGMESPDL</sequence>
<evidence type="ECO:0000259" key="8">
    <source>
        <dbReference type="PROSITE" id="PS50110"/>
    </source>
</evidence>
<dbReference type="GO" id="GO:0000160">
    <property type="term" value="P:phosphorelay signal transduction system"/>
    <property type="evidence" value="ECO:0007669"/>
    <property type="project" value="InterPro"/>
</dbReference>